<dbReference type="InterPro" id="IPR017871">
    <property type="entry name" value="ABC_transporter-like_CS"/>
</dbReference>
<keyword evidence="4 6" id="KW-0067">ATP-binding</keyword>
<evidence type="ECO:0000256" key="4">
    <source>
        <dbReference type="ARBA" id="ARBA00022840"/>
    </source>
</evidence>
<dbReference type="Gene3D" id="3.40.50.300">
    <property type="entry name" value="P-loop containing nucleotide triphosphate hydrolases"/>
    <property type="match status" value="1"/>
</dbReference>
<dbReference type="OrthoDB" id="9784450at2"/>
<dbReference type="InterPro" id="IPR027417">
    <property type="entry name" value="P-loop_NTPase"/>
</dbReference>
<dbReference type="PANTHER" id="PTHR43776">
    <property type="entry name" value="TRANSPORT ATP-BINDING PROTEIN"/>
    <property type="match status" value="1"/>
</dbReference>
<keyword evidence="7" id="KW-1185">Reference proteome</keyword>
<dbReference type="Proteomes" id="UP000324738">
    <property type="component" value="Unassembled WGS sequence"/>
</dbReference>
<comment type="similarity">
    <text evidence="1">Belongs to the ABC transporter superfamily.</text>
</comment>
<sequence>MQSRFGVLCLKTTFTHMLEARNVSAVYGSRIIFDHVSLRLSLGTVYCVSGPSGCGKTTLGRILAGLNRPAGGEILYDQESVSDTKKWPVQYLYQSPLTAMNPRWQIKKIVEEAGSVDAGLARMLGVETEWETRYPHELSGGQLQRVSILRSLGASPAFLIADEITAALDPVAQAQIWQLLLELTERCKLGIVAISHDESLISRIAQPGNHFSLSDQN</sequence>
<dbReference type="AlphaFoldDB" id="A0A5B0DYZ1"/>
<gene>
    <name evidence="6" type="ORF">FPY71_02580</name>
</gene>
<dbReference type="GO" id="GO:0016887">
    <property type="term" value="F:ATP hydrolysis activity"/>
    <property type="evidence" value="ECO:0007669"/>
    <property type="project" value="InterPro"/>
</dbReference>
<name>A0A5B0DYZ1_9HYPH</name>
<dbReference type="InterPro" id="IPR003439">
    <property type="entry name" value="ABC_transporter-like_ATP-bd"/>
</dbReference>
<comment type="caution">
    <text evidence="6">The sequence shown here is derived from an EMBL/GenBank/DDBJ whole genome shotgun (WGS) entry which is preliminary data.</text>
</comment>
<evidence type="ECO:0000313" key="6">
    <source>
        <dbReference type="EMBL" id="KAA0972024.1"/>
    </source>
</evidence>
<evidence type="ECO:0000256" key="1">
    <source>
        <dbReference type="ARBA" id="ARBA00005417"/>
    </source>
</evidence>
<dbReference type="PANTHER" id="PTHR43776:SF7">
    <property type="entry name" value="D,D-DIPEPTIDE TRANSPORT ATP-BINDING PROTEIN DDPF-RELATED"/>
    <property type="match status" value="1"/>
</dbReference>
<evidence type="ECO:0000313" key="7">
    <source>
        <dbReference type="Proteomes" id="UP000324738"/>
    </source>
</evidence>
<proteinExistence type="inferred from homology"/>
<dbReference type="SUPFAM" id="SSF52540">
    <property type="entry name" value="P-loop containing nucleoside triphosphate hydrolases"/>
    <property type="match status" value="1"/>
</dbReference>
<dbReference type="PROSITE" id="PS50893">
    <property type="entry name" value="ABC_TRANSPORTER_2"/>
    <property type="match status" value="1"/>
</dbReference>
<organism evidence="6 7">
    <name type="scientific">Aureimonas fodinaquatilis</name>
    <dbReference type="NCBI Taxonomy" id="2565783"/>
    <lineage>
        <taxon>Bacteria</taxon>
        <taxon>Pseudomonadati</taxon>
        <taxon>Pseudomonadota</taxon>
        <taxon>Alphaproteobacteria</taxon>
        <taxon>Hyphomicrobiales</taxon>
        <taxon>Aurantimonadaceae</taxon>
        <taxon>Aureimonas</taxon>
    </lineage>
</organism>
<dbReference type="PROSITE" id="PS00211">
    <property type="entry name" value="ABC_TRANSPORTER_1"/>
    <property type="match status" value="1"/>
</dbReference>
<reference evidence="6 7" key="1">
    <citation type="submission" date="2019-08" db="EMBL/GenBank/DDBJ databases">
        <title>Aureimonas fodiniaquatilis sp. nov., isolated from a coal mine wastewater.</title>
        <authorList>
            <person name="Kim W."/>
        </authorList>
    </citation>
    <scope>NUCLEOTIDE SEQUENCE [LARGE SCALE GENOMIC DNA]</scope>
    <source>
        <strain evidence="6 7">CAU 1482</strain>
    </source>
</reference>
<protein>
    <submittedName>
        <fullName evidence="6">ATP-binding cassette domain-containing protein</fullName>
    </submittedName>
</protein>
<keyword evidence="3" id="KW-0547">Nucleotide-binding</keyword>
<dbReference type="GO" id="GO:0005524">
    <property type="term" value="F:ATP binding"/>
    <property type="evidence" value="ECO:0007669"/>
    <property type="project" value="UniProtKB-KW"/>
</dbReference>
<evidence type="ECO:0000256" key="2">
    <source>
        <dbReference type="ARBA" id="ARBA00022448"/>
    </source>
</evidence>
<accession>A0A5B0DYZ1</accession>
<dbReference type="InterPro" id="IPR050319">
    <property type="entry name" value="ABC_transp_ATP-bind"/>
</dbReference>
<dbReference type="Pfam" id="PF00005">
    <property type="entry name" value="ABC_tran"/>
    <property type="match status" value="1"/>
</dbReference>
<keyword evidence="2" id="KW-0813">Transport</keyword>
<dbReference type="EMBL" id="VTWH01000001">
    <property type="protein sequence ID" value="KAA0972024.1"/>
    <property type="molecule type" value="Genomic_DNA"/>
</dbReference>
<feature type="domain" description="ABC transporter" evidence="5">
    <location>
        <begin position="18"/>
        <end position="216"/>
    </location>
</feature>
<dbReference type="InterPro" id="IPR003593">
    <property type="entry name" value="AAA+_ATPase"/>
</dbReference>
<evidence type="ECO:0000259" key="5">
    <source>
        <dbReference type="PROSITE" id="PS50893"/>
    </source>
</evidence>
<dbReference type="GO" id="GO:0055085">
    <property type="term" value="P:transmembrane transport"/>
    <property type="evidence" value="ECO:0007669"/>
    <property type="project" value="UniProtKB-ARBA"/>
</dbReference>
<dbReference type="SMART" id="SM00382">
    <property type="entry name" value="AAA"/>
    <property type="match status" value="1"/>
</dbReference>
<evidence type="ECO:0000256" key="3">
    <source>
        <dbReference type="ARBA" id="ARBA00022741"/>
    </source>
</evidence>